<name>A0A8H3L629_9GLOM</name>
<sequence length="78" mass="8982">MLQALTNSSQMIYDYILSLDTQAFARLFNSDPNANIEPKQRSPSKLPLKHHNFPDARHFVIKSTLLSGENRLLNIMLR</sequence>
<dbReference type="AlphaFoldDB" id="A0A8H3L629"/>
<comment type="caution">
    <text evidence="1">The sequence shown here is derived from an EMBL/GenBank/DDBJ whole genome shotgun (WGS) entry which is preliminary data.</text>
</comment>
<accession>A0A8H3L629</accession>
<dbReference type="Proteomes" id="UP000615446">
    <property type="component" value="Unassembled WGS sequence"/>
</dbReference>
<evidence type="ECO:0000313" key="2">
    <source>
        <dbReference type="Proteomes" id="UP000615446"/>
    </source>
</evidence>
<organism evidence="1 2">
    <name type="scientific">Rhizophagus clarus</name>
    <dbReference type="NCBI Taxonomy" id="94130"/>
    <lineage>
        <taxon>Eukaryota</taxon>
        <taxon>Fungi</taxon>
        <taxon>Fungi incertae sedis</taxon>
        <taxon>Mucoromycota</taxon>
        <taxon>Glomeromycotina</taxon>
        <taxon>Glomeromycetes</taxon>
        <taxon>Glomerales</taxon>
        <taxon>Glomeraceae</taxon>
        <taxon>Rhizophagus</taxon>
    </lineage>
</organism>
<gene>
    <name evidence="1" type="ORF">RCL2_000690600</name>
</gene>
<reference evidence="1" key="1">
    <citation type="submission" date="2019-10" db="EMBL/GenBank/DDBJ databases">
        <title>Conservation and host-specific expression of non-tandemly repeated heterogenous ribosome RNA gene in arbuscular mycorrhizal fungi.</title>
        <authorList>
            <person name="Maeda T."/>
            <person name="Kobayashi Y."/>
            <person name="Nakagawa T."/>
            <person name="Ezawa T."/>
            <person name="Yamaguchi K."/>
            <person name="Bino T."/>
            <person name="Nishimoto Y."/>
            <person name="Shigenobu S."/>
            <person name="Kawaguchi M."/>
        </authorList>
    </citation>
    <scope>NUCLEOTIDE SEQUENCE</scope>
    <source>
        <strain evidence="1">HR1</strain>
    </source>
</reference>
<protein>
    <submittedName>
        <fullName evidence="1">Uncharacterized protein</fullName>
    </submittedName>
</protein>
<evidence type="ECO:0000313" key="1">
    <source>
        <dbReference type="EMBL" id="GES79606.1"/>
    </source>
</evidence>
<dbReference type="EMBL" id="BLAL01000044">
    <property type="protein sequence ID" value="GES79606.1"/>
    <property type="molecule type" value="Genomic_DNA"/>
</dbReference>
<proteinExistence type="predicted"/>